<feature type="domain" description="Oxidoreductase FAD/NAD(P)-binding" evidence="7">
    <location>
        <begin position="459"/>
        <end position="573"/>
    </location>
</feature>
<dbReference type="SUPFAM" id="SSF52343">
    <property type="entry name" value="Ferredoxin reductase-like, C-terminal NADP-linked domain"/>
    <property type="match status" value="1"/>
</dbReference>
<dbReference type="EMBL" id="NBCO01000003">
    <property type="protein sequence ID" value="ORC92362.1"/>
    <property type="molecule type" value="Genomic_DNA"/>
</dbReference>
<dbReference type="GO" id="GO:0010181">
    <property type="term" value="F:FMN binding"/>
    <property type="evidence" value="ECO:0007669"/>
    <property type="project" value="TreeGrafter"/>
</dbReference>
<organism evidence="9 10">
    <name type="scientific">Trypanosoma theileri</name>
    <dbReference type="NCBI Taxonomy" id="67003"/>
    <lineage>
        <taxon>Eukaryota</taxon>
        <taxon>Discoba</taxon>
        <taxon>Euglenozoa</taxon>
        <taxon>Kinetoplastea</taxon>
        <taxon>Metakinetoplastina</taxon>
        <taxon>Trypanosomatida</taxon>
        <taxon>Trypanosomatidae</taxon>
        <taxon>Trypanosoma</taxon>
    </lineage>
</organism>
<feature type="compositionally biased region" description="Acidic residues" evidence="6">
    <location>
        <begin position="53"/>
        <end position="71"/>
    </location>
</feature>
<feature type="region of interest" description="Disordered" evidence="6">
    <location>
        <begin position="1"/>
        <end position="20"/>
    </location>
</feature>
<dbReference type="RefSeq" id="XP_028886428.1">
    <property type="nucleotide sequence ID" value="XM_029021882.1"/>
</dbReference>
<dbReference type="InterPro" id="IPR001709">
    <property type="entry name" value="Flavoprot_Pyr_Nucl_cyt_Rdtase"/>
</dbReference>
<feature type="region of interest" description="Disordered" evidence="6">
    <location>
        <begin position="49"/>
        <end position="75"/>
    </location>
</feature>
<evidence type="ECO:0000259" key="7">
    <source>
        <dbReference type="Pfam" id="PF00175"/>
    </source>
</evidence>
<comment type="cofactor">
    <cofactor evidence="1">
        <name>FMN</name>
        <dbReference type="ChEBI" id="CHEBI:58210"/>
    </cofactor>
</comment>
<dbReference type="InterPro" id="IPR017938">
    <property type="entry name" value="Riboflavin_synthase-like_b-brl"/>
</dbReference>
<evidence type="ECO:0000259" key="8">
    <source>
        <dbReference type="Pfam" id="PF09791"/>
    </source>
</evidence>
<keyword evidence="4" id="KW-0288">FMN</keyword>
<evidence type="ECO:0000256" key="2">
    <source>
        <dbReference type="ARBA" id="ARBA00001974"/>
    </source>
</evidence>
<dbReference type="PANTHER" id="PTHR19384">
    <property type="entry name" value="NITRIC OXIDE SYNTHASE-RELATED"/>
    <property type="match status" value="1"/>
</dbReference>
<dbReference type="Pfam" id="PF00175">
    <property type="entry name" value="NAD_binding_1"/>
    <property type="match status" value="1"/>
</dbReference>
<name>A0A1X0P608_9TRYP</name>
<dbReference type="Gene3D" id="3.40.50.80">
    <property type="entry name" value="Nucleotide-binding domain of ferredoxin-NADP reductase (FNR) module"/>
    <property type="match status" value="1"/>
</dbReference>
<dbReference type="GO" id="GO:0050660">
    <property type="term" value="F:flavin adenine dinucleotide binding"/>
    <property type="evidence" value="ECO:0007669"/>
    <property type="project" value="TreeGrafter"/>
</dbReference>
<evidence type="ECO:0000256" key="6">
    <source>
        <dbReference type="SAM" id="MobiDB-lite"/>
    </source>
</evidence>
<dbReference type="PANTHER" id="PTHR19384:SF128">
    <property type="entry name" value="NADPH OXIDOREDUCTASE A"/>
    <property type="match status" value="1"/>
</dbReference>
<dbReference type="InterPro" id="IPR001433">
    <property type="entry name" value="OxRdtase_FAD/NAD-bd"/>
</dbReference>
<dbReference type="OrthoDB" id="1856718at2759"/>
<dbReference type="Pfam" id="PF09791">
    <property type="entry name" value="Oxidored-like"/>
    <property type="match status" value="1"/>
</dbReference>
<dbReference type="GO" id="GO:0005829">
    <property type="term" value="C:cytosol"/>
    <property type="evidence" value="ECO:0007669"/>
    <property type="project" value="TreeGrafter"/>
</dbReference>
<evidence type="ECO:0000256" key="5">
    <source>
        <dbReference type="ARBA" id="ARBA00022827"/>
    </source>
</evidence>
<dbReference type="InterPro" id="IPR019180">
    <property type="entry name" value="Oxidoreductase-like_N"/>
</dbReference>
<dbReference type="SUPFAM" id="SSF63380">
    <property type="entry name" value="Riboflavin synthase domain-like"/>
    <property type="match status" value="1"/>
</dbReference>
<accession>A0A1X0P608</accession>
<dbReference type="InterPro" id="IPR023173">
    <property type="entry name" value="NADPH_Cyt_P450_Rdtase_alpha"/>
</dbReference>
<dbReference type="InterPro" id="IPR039261">
    <property type="entry name" value="FNR_nucleotide-bd"/>
</dbReference>
<dbReference type="STRING" id="67003.A0A1X0P608"/>
<dbReference type="Gene3D" id="1.20.990.10">
    <property type="entry name" value="NADPH-cytochrome p450 Reductase, Chain A, domain 3"/>
    <property type="match status" value="1"/>
</dbReference>
<feature type="compositionally biased region" description="Basic and acidic residues" evidence="6">
    <location>
        <begin position="1"/>
        <end position="14"/>
    </location>
</feature>
<reference evidence="9 10" key="1">
    <citation type="submission" date="2017-03" db="EMBL/GenBank/DDBJ databases">
        <title>An alternative strategy for trypanosome survival in the mammalian bloodstream revealed through genome and transcriptome analysis of the ubiquitous bovine parasite Trypanosoma (Megatrypanum) theileri.</title>
        <authorList>
            <person name="Kelly S."/>
            <person name="Ivens A."/>
            <person name="Mott A."/>
            <person name="O'Neill E."/>
            <person name="Emms D."/>
            <person name="Macleod O."/>
            <person name="Voorheis P."/>
            <person name="Matthews J."/>
            <person name="Matthews K."/>
            <person name="Carrington M."/>
        </authorList>
    </citation>
    <scope>NUCLEOTIDE SEQUENCE [LARGE SCALE GENOMIC DNA]</scope>
    <source>
        <strain evidence="9">Edinburgh</strain>
    </source>
</reference>
<protein>
    <submittedName>
        <fullName evidence="9">Putative oxidoreductase</fullName>
    </submittedName>
</protein>
<evidence type="ECO:0000256" key="4">
    <source>
        <dbReference type="ARBA" id="ARBA00022643"/>
    </source>
</evidence>
<keyword evidence="5" id="KW-0274">FAD</keyword>
<evidence type="ECO:0000256" key="1">
    <source>
        <dbReference type="ARBA" id="ARBA00001917"/>
    </source>
</evidence>
<sequence length="619" mass="69891">MRNESRLKRPREPAPSECCGSGCARCVWDVYFDDLEKYEHRLRELKAQGIYMEESDEEDESGSSTDDDDDAPPNYIGSVVVKYVEGPSSQYPTITPLKAVSRILDSFASIRDVCLLLSSNSFTTDDKITNDEHSVQVIDVFLDKINKTEKGTQSEIPSPGDVVEIFIPNDSDENNSGHFGEVEEVCGRLGINPDQWCEIHKSPFVPENHFPPWLPLQCRIQIRTLLAYFVDISSCSYLLRPVFFQTLLRAASVNKTNQISSTTGNENIGSMKLLETCASDETAPFIYKTIMNGGNAFCYPRLNDMLSVFPFAKIPIARLLEVSGPLRPRKFSVVHHTLCKNNSEEQLNSVQLCLRRVDVNRINPNDSWSEKDTAAHVLAKLLRDAASSRYTTHSEETHFFRGHVSYPLCNFRSQPRSVPMYVGTRLFGTGKFTEGLKGALLPFTSQRTLLKKPYPLLILVGAGTGIGPMMSAVHELLRYRYNNACSELTKPNCWVVYGARNSSELLFHRELQEALKLNAISRYDVALSRQNEGGYHKYVTDVLESHSEELRSELLEKGARLFACGPVAVLKSLRQRLMHHILVSKGDDDDESVREQRVLLLERKGQLVFDIWGTVNIFE</sequence>
<dbReference type="VEuPathDB" id="TriTrypDB:TM35_000031150"/>
<gene>
    <name evidence="9" type="ORF">TM35_000031150</name>
</gene>
<dbReference type="PRINTS" id="PR00371">
    <property type="entry name" value="FPNCR"/>
</dbReference>
<dbReference type="GeneID" id="39981662"/>
<evidence type="ECO:0000256" key="3">
    <source>
        <dbReference type="ARBA" id="ARBA00022630"/>
    </source>
</evidence>
<dbReference type="AlphaFoldDB" id="A0A1X0P608"/>
<dbReference type="GO" id="GO:0016491">
    <property type="term" value="F:oxidoreductase activity"/>
    <property type="evidence" value="ECO:0007669"/>
    <property type="project" value="InterPro"/>
</dbReference>
<keyword evidence="10" id="KW-1185">Reference proteome</keyword>
<proteinExistence type="predicted"/>
<feature type="domain" description="Oxidoreductase-like" evidence="8">
    <location>
        <begin position="8"/>
        <end position="46"/>
    </location>
</feature>
<keyword evidence="3" id="KW-0285">Flavoprotein</keyword>
<dbReference type="Proteomes" id="UP000192257">
    <property type="component" value="Unassembled WGS sequence"/>
</dbReference>
<evidence type="ECO:0000313" key="9">
    <source>
        <dbReference type="EMBL" id="ORC92362.1"/>
    </source>
</evidence>
<comment type="cofactor">
    <cofactor evidence="2">
        <name>FAD</name>
        <dbReference type="ChEBI" id="CHEBI:57692"/>
    </cofactor>
</comment>
<evidence type="ECO:0000313" key="10">
    <source>
        <dbReference type="Proteomes" id="UP000192257"/>
    </source>
</evidence>
<comment type="caution">
    <text evidence="9">The sequence shown here is derived from an EMBL/GenBank/DDBJ whole genome shotgun (WGS) entry which is preliminary data.</text>
</comment>